<reference evidence="1 2" key="2">
    <citation type="journal article" date="2018" name="Nature">
        <title>Mutant phenotypes for thousands of bacterial genes of unknown function.</title>
        <authorList>
            <person name="Price M.N."/>
            <person name="Wetmore K.M."/>
            <person name="Waters R.J."/>
            <person name="Callaghan M."/>
            <person name="Ray J."/>
            <person name="Liu H."/>
            <person name="Kuehl J.V."/>
            <person name="Melnyk R.A."/>
            <person name="Lamson J.S."/>
            <person name="Suh Y."/>
            <person name="Carlson H.K."/>
            <person name="Esquivel Z."/>
            <person name="Sadeeshkumar H."/>
            <person name="Chakraborty R."/>
            <person name="Zane G.M."/>
            <person name="Rubin B.E."/>
            <person name="Wall J.D."/>
            <person name="Visel A."/>
            <person name="Bristow J."/>
            <person name="Blow M.J."/>
            <person name="Arkin A.P."/>
            <person name="Deutschbauer A.M."/>
        </authorList>
    </citation>
    <scope>NUCLEOTIDE SEQUENCE [LARGE SCALE GENOMIC DNA]</scope>
    <source>
        <strain evidence="1 2">FW300-N1B4</strain>
    </source>
</reference>
<organism evidence="1 2">
    <name type="scientific">Pseudomonas fluorescens</name>
    <dbReference type="NCBI Taxonomy" id="294"/>
    <lineage>
        <taxon>Bacteria</taxon>
        <taxon>Pseudomonadati</taxon>
        <taxon>Pseudomonadota</taxon>
        <taxon>Gammaproteobacteria</taxon>
        <taxon>Pseudomonadales</taxon>
        <taxon>Pseudomonadaceae</taxon>
        <taxon>Pseudomonas</taxon>
    </lineage>
</organism>
<proteinExistence type="predicted"/>
<evidence type="ECO:0000313" key="2">
    <source>
        <dbReference type="Proteomes" id="UP000076489"/>
    </source>
</evidence>
<comment type="caution">
    <text evidence="1">The sequence shown here is derived from an EMBL/GenBank/DDBJ whole genome shotgun (WGS) entry which is preliminary data.</text>
</comment>
<dbReference type="EMBL" id="LUKJ01000003">
    <property type="protein sequence ID" value="KZN16200.1"/>
    <property type="molecule type" value="Genomic_DNA"/>
</dbReference>
<accession>A0A166MTN7</accession>
<evidence type="ECO:0000313" key="1">
    <source>
        <dbReference type="EMBL" id="KZN16200.1"/>
    </source>
</evidence>
<reference evidence="2" key="1">
    <citation type="submission" date="2016-03" db="EMBL/GenBank/DDBJ databases">
        <authorList>
            <person name="Ray J."/>
            <person name="Price M."/>
            <person name="Deutschbauer A."/>
        </authorList>
    </citation>
    <scope>NUCLEOTIDE SEQUENCE [LARGE SCALE GENOMIC DNA]</scope>
    <source>
        <strain evidence="2">FW300-N1B4</strain>
    </source>
</reference>
<sequence length="62" mass="6686">MAIVTFSNDKAVAEARALATTLTLWLREQEPPTEPVAPATVKFTYHDDGALGSVTVTLDEPK</sequence>
<dbReference type="AlphaFoldDB" id="A0A166MTN7"/>
<protein>
    <submittedName>
        <fullName evidence="1">Uncharacterized protein</fullName>
    </submittedName>
</protein>
<gene>
    <name evidence="1" type="ORF">A1D17_08535</name>
</gene>
<name>A0A166MTN7_PSEFL</name>
<dbReference type="Proteomes" id="UP000076489">
    <property type="component" value="Unassembled WGS sequence"/>
</dbReference>